<proteinExistence type="predicted"/>
<gene>
    <name evidence="3" type="ORF">V1264_009905</name>
</gene>
<dbReference type="Pfam" id="PF04434">
    <property type="entry name" value="SWIM"/>
    <property type="match status" value="1"/>
</dbReference>
<dbReference type="Proteomes" id="UP001374579">
    <property type="component" value="Unassembled WGS sequence"/>
</dbReference>
<comment type="caution">
    <text evidence="3">The sequence shown here is derived from an EMBL/GenBank/DDBJ whole genome shotgun (WGS) entry which is preliminary data.</text>
</comment>
<dbReference type="InterPro" id="IPR007527">
    <property type="entry name" value="Znf_SWIM"/>
</dbReference>
<dbReference type="PROSITE" id="PS50966">
    <property type="entry name" value="ZF_SWIM"/>
    <property type="match status" value="1"/>
</dbReference>
<evidence type="ECO:0000256" key="1">
    <source>
        <dbReference type="PROSITE-ProRule" id="PRU00325"/>
    </source>
</evidence>
<sequence length="88" mass="9787">MTSVDMDLRSCILSAFCTCKGGLDGYCRHVLATLYEVIDYRTDSKTSVTSESCRWVRRATESSNGVLLTDIQTDLVQRPTNDTAEPFA</sequence>
<organism evidence="3 4">
    <name type="scientific">Littorina saxatilis</name>
    <dbReference type="NCBI Taxonomy" id="31220"/>
    <lineage>
        <taxon>Eukaryota</taxon>
        <taxon>Metazoa</taxon>
        <taxon>Spiralia</taxon>
        <taxon>Lophotrochozoa</taxon>
        <taxon>Mollusca</taxon>
        <taxon>Gastropoda</taxon>
        <taxon>Caenogastropoda</taxon>
        <taxon>Littorinimorpha</taxon>
        <taxon>Littorinoidea</taxon>
        <taxon>Littorinidae</taxon>
        <taxon>Littorina</taxon>
    </lineage>
</organism>
<evidence type="ECO:0000313" key="3">
    <source>
        <dbReference type="EMBL" id="KAK7090050.1"/>
    </source>
</evidence>
<protein>
    <recommendedName>
        <fullName evidence="2">SWIM-type domain-containing protein</fullName>
    </recommendedName>
</protein>
<dbReference type="GO" id="GO:0008270">
    <property type="term" value="F:zinc ion binding"/>
    <property type="evidence" value="ECO:0007669"/>
    <property type="project" value="UniProtKB-KW"/>
</dbReference>
<keyword evidence="4" id="KW-1185">Reference proteome</keyword>
<dbReference type="EMBL" id="JBAMIC010000024">
    <property type="protein sequence ID" value="KAK7090050.1"/>
    <property type="molecule type" value="Genomic_DNA"/>
</dbReference>
<dbReference type="AlphaFoldDB" id="A0AAN9G0Z2"/>
<reference evidence="3 4" key="1">
    <citation type="submission" date="2024-02" db="EMBL/GenBank/DDBJ databases">
        <title>Chromosome-scale genome assembly of the rough periwinkle Littorina saxatilis.</title>
        <authorList>
            <person name="De Jode A."/>
            <person name="Faria R."/>
            <person name="Formenti G."/>
            <person name="Sims Y."/>
            <person name="Smith T.P."/>
            <person name="Tracey A."/>
            <person name="Wood J.M.D."/>
            <person name="Zagrodzka Z.B."/>
            <person name="Johannesson K."/>
            <person name="Butlin R.K."/>
            <person name="Leder E.H."/>
        </authorList>
    </citation>
    <scope>NUCLEOTIDE SEQUENCE [LARGE SCALE GENOMIC DNA]</scope>
    <source>
        <strain evidence="3">Snail1</strain>
        <tissue evidence="3">Muscle</tissue>
    </source>
</reference>
<evidence type="ECO:0000313" key="4">
    <source>
        <dbReference type="Proteomes" id="UP001374579"/>
    </source>
</evidence>
<keyword evidence="1" id="KW-0863">Zinc-finger</keyword>
<keyword evidence="1" id="KW-0479">Metal-binding</keyword>
<name>A0AAN9G0Z2_9CAEN</name>
<accession>A0AAN9G0Z2</accession>
<evidence type="ECO:0000259" key="2">
    <source>
        <dbReference type="PROSITE" id="PS50966"/>
    </source>
</evidence>
<keyword evidence="1" id="KW-0862">Zinc</keyword>
<feature type="domain" description="SWIM-type" evidence="2">
    <location>
        <begin position="2"/>
        <end position="38"/>
    </location>
</feature>